<dbReference type="eggNOG" id="COG0296">
    <property type="taxonomic scope" value="Bacteria"/>
</dbReference>
<dbReference type="SUPFAM" id="SSF51011">
    <property type="entry name" value="Glycosyl hydrolase domain"/>
    <property type="match status" value="1"/>
</dbReference>
<dbReference type="GO" id="GO:0003844">
    <property type="term" value="F:1,4-alpha-glucan branching enzyme activity"/>
    <property type="evidence" value="ECO:0007669"/>
    <property type="project" value="UniProtKB-UniRule"/>
</dbReference>
<dbReference type="CAZy" id="CBM48">
    <property type="family name" value="Carbohydrate-Binding Module Family 48"/>
</dbReference>
<dbReference type="Gene3D" id="3.20.20.80">
    <property type="entry name" value="Glycosidases"/>
    <property type="match status" value="1"/>
</dbReference>
<dbReference type="NCBIfam" id="TIGR01515">
    <property type="entry name" value="branching_enzym"/>
    <property type="match status" value="1"/>
</dbReference>
<dbReference type="CAZy" id="GH13">
    <property type="family name" value="Glycoside Hydrolase Family 13"/>
</dbReference>
<evidence type="ECO:0000256" key="6">
    <source>
        <dbReference type="ARBA" id="ARBA00022676"/>
    </source>
</evidence>
<dbReference type="AlphaFoldDB" id="D8IV87"/>
<feature type="compositionally biased region" description="Basic and acidic residues" evidence="12">
    <location>
        <begin position="1"/>
        <end position="11"/>
    </location>
</feature>
<comment type="subunit">
    <text evidence="10">Monomer.</text>
</comment>
<dbReference type="PIRSF" id="PIRSF000463">
    <property type="entry name" value="GlgB"/>
    <property type="match status" value="1"/>
</dbReference>
<dbReference type="InterPro" id="IPR044143">
    <property type="entry name" value="GlgB_N_E_set_prok"/>
</dbReference>
<feature type="active site" description="Proton donor" evidence="10 11">
    <location>
        <position position="549"/>
    </location>
</feature>
<sequence length="819" mass="91639">MAHSDPTRLIDKGAAMPASRRKSLTEAPGAPPSEVVLDESLVARLMQGRLGDPFALLGPREIADAPEATQKAKAKRLRLCCYFPGASAVQVYARTSAAPDELHAPDSTGSLLGSLHEWSPATGQGESDHDQEAPRQRSGVFFGEVKLPRRAVQPPIPYVFHVTWRGADGRETLQITEDAYAFGLLLSDFDLHLFREGRHRQLARCLGSQVMQIDGVEGVRFAVWAPNAQRVSVIGDFNQWDGRRNPMRLRQSAGVWELFVPRLGDGALYKYEIIGPHGELLPGKADPMARATEVPPATASRVIDDSKLVSGRRWQDAHWLQQRAQGQTRQAPMSIYEVHAASWLRLPGEGNRNLDWNELADRLIPYVKGMGFTHVELLPVMEHPFGGSWGYQPLSQFAPSARFGPPAEFATFVDACHRAGIGVLLDWVPAHFPSDPHGLAYFDGTPLYEHGDPREGIHQDWNTHIYNLGRHEVRGFLIASALEWLEHFHVDGLRVDAVASMLYRDYSRSSGQWVPNIHGGRENLEAVDFLRELNQTVAERCPGALMIAEESTAWPGVTAPVSEGGLGFTYKWNMGWMHDTLRYVELDSIYRRYHHHDITFGMIYAFSESFVLPISHDEVVHGKGTLLQKMAGDAWQRFANLRAYLGFMWTHPGKKLLFMGCEFAETREFDPDRSPHWDLLDDAHHRGVQRLVRDLNRLYAGTPALYRHDTEAKGFSWVVGNDELNSVFAYLRQTDDEAPVLVVINMTPVPRHHYRIGVPPGQTQQDRWEEILNTDADCYGGSHLGNGGQLRAQAQACHGHASSLVLTLPPLSTLVLRRG</sequence>
<evidence type="ECO:0000256" key="12">
    <source>
        <dbReference type="SAM" id="MobiDB-lite"/>
    </source>
</evidence>
<dbReference type="InterPro" id="IPR006047">
    <property type="entry name" value="GH13_cat_dom"/>
</dbReference>
<dbReference type="InterPro" id="IPR017853">
    <property type="entry name" value="GH"/>
</dbReference>
<evidence type="ECO:0000256" key="5">
    <source>
        <dbReference type="ARBA" id="ARBA00022600"/>
    </source>
</evidence>
<name>D8IV87_HERSS</name>
<dbReference type="CDD" id="cd02855">
    <property type="entry name" value="E_set_GBE_prok_N"/>
    <property type="match status" value="1"/>
</dbReference>
<dbReference type="GO" id="GO:0043169">
    <property type="term" value="F:cation binding"/>
    <property type="evidence" value="ECO:0007669"/>
    <property type="project" value="InterPro"/>
</dbReference>
<dbReference type="InterPro" id="IPR014756">
    <property type="entry name" value="Ig_E-set"/>
</dbReference>
<comment type="similarity">
    <text evidence="4 10">Belongs to the glycosyl hydrolase 13 family. GlgB subfamily.</text>
</comment>
<dbReference type="InterPro" id="IPR004193">
    <property type="entry name" value="Glyco_hydro_13_N"/>
</dbReference>
<dbReference type="CDD" id="cd11322">
    <property type="entry name" value="AmyAc_Glg_BE"/>
    <property type="match status" value="1"/>
</dbReference>
<dbReference type="EMBL" id="CP002039">
    <property type="protein sequence ID" value="ADJ63826.1"/>
    <property type="molecule type" value="Genomic_DNA"/>
</dbReference>
<dbReference type="UniPathway" id="UPA00164"/>
<evidence type="ECO:0000256" key="4">
    <source>
        <dbReference type="ARBA" id="ARBA00009000"/>
    </source>
</evidence>
<evidence type="ECO:0000313" key="14">
    <source>
        <dbReference type="EMBL" id="ADJ63826.1"/>
    </source>
</evidence>
<keyword evidence="7 10" id="KW-0808">Transferase</keyword>
<dbReference type="Pfam" id="PF02922">
    <property type="entry name" value="CBM_48"/>
    <property type="match status" value="1"/>
</dbReference>
<dbReference type="GO" id="GO:0004553">
    <property type="term" value="F:hydrolase activity, hydrolyzing O-glycosyl compounds"/>
    <property type="evidence" value="ECO:0007669"/>
    <property type="project" value="InterPro"/>
</dbReference>
<dbReference type="FunFam" id="2.60.40.10:FF:000169">
    <property type="entry name" value="1,4-alpha-glucan branching enzyme GlgB"/>
    <property type="match status" value="1"/>
</dbReference>
<dbReference type="HOGENOM" id="CLU_004245_3_2_4"/>
<dbReference type="InterPro" id="IPR013780">
    <property type="entry name" value="Glyco_hydro_b"/>
</dbReference>
<dbReference type="GO" id="GO:0005978">
    <property type="term" value="P:glycogen biosynthetic process"/>
    <property type="evidence" value="ECO:0007669"/>
    <property type="project" value="UniProtKB-UniRule"/>
</dbReference>
<dbReference type="Pfam" id="PF02806">
    <property type="entry name" value="Alpha-amylase_C"/>
    <property type="match status" value="1"/>
</dbReference>
<organism evidence="14 15">
    <name type="scientific">Herbaspirillum seropedicae (strain SmR1)</name>
    <dbReference type="NCBI Taxonomy" id="757424"/>
    <lineage>
        <taxon>Bacteria</taxon>
        <taxon>Pseudomonadati</taxon>
        <taxon>Pseudomonadota</taxon>
        <taxon>Betaproteobacteria</taxon>
        <taxon>Burkholderiales</taxon>
        <taxon>Oxalobacteraceae</taxon>
        <taxon>Herbaspirillum</taxon>
    </lineage>
</organism>
<evidence type="ECO:0000256" key="9">
    <source>
        <dbReference type="ARBA" id="ARBA00023277"/>
    </source>
</evidence>
<comment type="function">
    <text evidence="2 10">Catalyzes the formation of the alpha-1,6-glucosidic linkages in glycogen by scission of a 1,4-alpha-linked oligosaccharide from growing alpha-1,4-glucan chains and the subsequent attachment of the oligosaccharide to the alpha-1,6 position.</text>
</comment>
<protein>
    <recommendedName>
        <fullName evidence="10">1,4-alpha-glucan branching enzyme GlgB</fullName>
        <ecNumber evidence="10">2.4.1.18</ecNumber>
    </recommendedName>
    <alternativeName>
        <fullName evidence="10">1,4-alpha-D-glucan:1,4-alpha-D-glucan 6-glucosyl-transferase</fullName>
    </alternativeName>
    <alternativeName>
        <fullName evidence="10">Alpha-(1-&gt;4)-glucan branching enzyme</fullName>
    </alternativeName>
    <alternativeName>
        <fullName evidence="10">Glycogen branching enzyme</fullName>
        <shortName evidence="10">BE</shortName>
    </alternativeName>
</protein>
<keyword evidence="6 10" id="KW-0328">Glycosyltransferase</keyword>
<keyword evidence="8 10" id="KW-0320">Glycogen biosynthesis</keyword>
<dbReference type="SUPFAM" id="SSF51445">
    <property type="entry name" value="(Trans)glycosidases"/>
    <property type="match status" value="1"/>
</dbReference>
<dbReference type="PANTHER" id="PTHR43651:SF3">
    <property type="entry name" value="1,4-ALPHA-GLUCAN-BRANCHING ENZYME"/>
    <property type="match status" value="1"/>
</dbReference>
<evidence type="ECO:0000256" key="7">
    <source>
        <dbReference type="ARBA" id="ARBA00022679"/>
    </source>
</evidence>
<dbReference type="InterPro" id="IPR013783">
    <property type="entry name" value="Ig-like_fold"/>
</dbReference>
<dbReference type="EC" id="2.4.1.18" evidence="10"/>
<comment type="pathway">
    <text evidence="3 10">Glycan biosynthesis; glycogen biosynthesis.</text>
</comment>
<dbReference type="FunFam" id="3.20.20.80:FF:000003">
    <property type="entry name" value="1,4-alpha-glucan branching enzyme GlgB"/>
    <property type="match status" value="1"/>
</dbReference>
<evidence type="ECO:0000259" key="13">
    <source>
        <dbReference type="SMART" id="SM00642"/>
    </source>
</evidence>
<dbReference type="STRING" id="757424.Hsero_2327"/>
<dbReference type="SUPFAM" id="SSF81296">
    <property type="entry name" value="E set domains"/>
    <property type="match status" value="1"/>
</dbReference>
<dbReference type="OrthoDB" id="9800174at2"/>
<dbReference type="KEGG" id="hse:Hsero_2327"/>
<evidence type="ECO:0000256" key="1">
    <source>
        <dbReference type="ARBA" id="ARBA00000826"/>
    </source>
</evidence>
<keyword evidence="15" id="KW-1185">Reference proteome</keyword>
<feature type="region of interest" description="Disordered" evidence="12">
    <location>
        <begin position="103"/>
        <end position="134"/>
    </location>
</feature>
<evidence type="ECO:0000256" key="11">
    <source>
        <dbReference type="PIRSR" id="PIRSR000463-1"/>
    </source>
</evidence>
<feature type="domain" description="Glycosyl hydrolase family 13 catalytic" evidence="13">
    <location>
        <begin position="337"/>
        <end position="684"/>
    </location>
</feature>
<evidence type="ECO:0000256" key="3">
    <source>
        <dbReference type="ARBA" id="ARBA00004964"/>
    </source>
</evidence>
<dbReference type="PANTHER" id="PTHR43651">
    <property type="entry name" value="1,4-ALPHA-GLUCAN-BRANCHING ENZYME"/>
    <property type="match status" value="1"/>
</dbReference>
<proteinExistence type="inferred from homology"/>
<evidence type="ECO:0000313" key="15">
    <source>
        <dbReference type="Proteomes" id="UP000000329"/>
    </source>
</evidence>
<dbReference type="FunFam" id="2.60.40.1180:FF:000002">
    <property type="entry name" value="1,4-alpha-glucan branching enzyme GlgB"/>
    <property type="match status" value="1"/>
</dbReference>
<dbReference type="GO" id="GO:0005829">
    <property type="term" value="C:cytosol"/>
    <property type="evidence" value="ECO:0007669"/>
    <property type="project" value="TreeGrafter"/>
</dbReference>
<evidence type="ECO:0000256" key="2">
    <source>
        <dbReference type="ARBA" id="ARBA00002953"/>
    </source>
</evidence>
<comment type="catalytic activity">
    <reaction evidence="1 10">
        <text>Transfers a segment of a (1-&gt;4)-alpha-D-glucan chain to a primary hydroxy group in a similar glucan chain.</text>
        <dbReference type="EC" id="2.4.1.18"/>
    </reaction>
</comment>
<feature type="active site" description="Nucleophile" evidence="10 11">
    <location>
        <position position="496"/>
    </location>
</feature>
<feature type="region of interest" description="Disordered" evidence="12">
    <location>
        <begin position="1"/>
        <end position="32"/>
    </location>
</feature>
<gene>
    <name evidence="10" type="primary">glgB</name>
    <name evidence="14" type="ordered locus">Hsero_2327</name>
</gene>
<reference evidence="14 15" key="1">
    <citation type="submission" date="2010-04" db="EMBL/GenBank/DDBJ databases">
        <title>The genome of Herbaspirillum seropedicae SmR1, an endophytic, nitrogen-fixing, plant-growth promoting beta-Proteobacteria.</title>
        <authorList>
            <person name="Pedrosa F.O."/>
            <person name="Monteiro R.A."/>
            <person name="Wassem R."/>
            <person name="Cruz L.M."/>
            <person name="Ayub R.A."/>
            <person name="Colauto N.B."/>
            <person name="Fernandez M.A."/>
            <person name="Fungaro M.H.P."/>
            <person name="Grisard E.C."/>
            <person name="Hungria M."/>
            <person name="Madeira H.M.F."/>
            <person name="Nodari R.O."/>
            <person name="Osaku C.A."/>
            <person name="Petzl-Erler M.L."/>
            <person name="Terenzi H."/>
            <person name="Vieira L.G.E."/>
            <person name="Almeida M.I.M."/>
            <person name="Alves L.R."/>
            <person name="Arantes O.M.N."/>
            <person name="Balsanelli E."/>
            <person name="Barcellos F.G."/>
            <person name="Baura V.A."/>
            <person name="Binde D.R."/>
            <person name="Campo R.J."/>
            <person name="Chubatsu L.S."/>
            <person name="Chueire L.M.O."/>
            <person name="Ciferri R.R."/>
            <person name="Correa L.C."/>
            <person name="da Conceicao Silva J.L."/>
            <person name="Dabul A.N.G."/>
            <person name="Dambros B.P."/>
            <person name="Faoro H."/>
            <person name="Favetti A."/>
            <person name="Friedermann G."/>
            <person name="Furlaneto M.C."/>
            <person name="Gasques L.S."/>
            <person name="Gimenes C.C.T."/>
            <person name="Gioppo N.M.R."/>
            <person name="Glienke-Blanco C."/>
            <person name="Godoy L.P."/>
            <person name="Guerra M.P."/>
            <person name="Karp S."/>
            <person name="Kava-Cordeiro V."/>
            <person name="Margarido V.P."/>
            <person name="Mathioni S.M."/>
            <person name="Menck-Soares M.A."/>
            <person name="Murace N.K."/>
            <person name="Nicolas M.F."/>
            <person name="Oliveira C.E.C."/>
            <person name="Pagnan N.A.B."/>
            <person name="Pamphile J.A."/>
            <person name="Patussi E.V."/>
            <person name="Pereira L.F.P."/>
            <person name="Pereira-Ferrari L."/>
            <person name="Pinto F.G.S."/>
            <person name="Precoma C."/>
            <person name="Prioli A.J."/>
            <person name="Prioli S.M.A.P."/>
            <person name="Raittz R.T."/>
            <person name="Ramos H.J.O."/>
            <person name="Ribeiro E.M.S.F."/>
            <person name="Rigo L.U."/>
            <person name="Rocha C.L.M.S.C."/>
            <person name="Rocha S.N."/>
            <person name="Santos K."/>
            <person name="Satori D."/>
            <person name="Silva A.G."/>
            <person name="Simao R.C.G."/>
            <person name="Soares M.A.M."/>
            <person name="Souza E.M."/>
            <person name="Steffens M.B.R."/>
            <person name="Steindel M."/>
            <person name="Tadra-Sfeir M.Z."/>
            <person name="Takahashi E.K."/>
            <person name="Torres R.A."/>
            <person name="Valle J.S."/>
            <person name="Vernal J.I."/>
            <person name="Vilas-Boas L.A."/>
            <person name="Watanabe M.A.E."/>
            <person name="Weiss V.A."/>
            <person name="Yates M.A."/>
            <person name="Souza E.M."/>
        </authorList>
    </citation>
    <scope>NUCLEOTIDE SEQUENCE [LARGE SCALE GENOMIC DNA]</scope>
    <source>
        <strain evidence="14 15">SmR1</strain>
    </source>
</reference>
<dbReference type="InterPro" id="IPR037439">
    <property type="entry name" value="Branching_enzy"/>
</dbReference>
<dbReference type="Gene3D" id="2.60.40.1180">
    <property type="entry name" value="Golgi alpha-mannosidase II"/>
    <property type="match status" value="1"/>
</dbReference>
<keyword evidence="9 10" id="KW-0119">Carbohydrate metabolism</keyword>
<dbReference type="Gene3D" id="2.60.40.10">
    <property type="entry name" value="Immunoglobulins"/>
    <property type="match status" value="1"/>
</dbReference>
<dbReference type="NCBIfam" id="NF008967">
    <property type="entry name" value="PRK12313.1"/>
    <property type="match status" value="1"/>
</dbReference>
<keyword evidence="5 10" id="KW-0321">Glycogen metabolism</keyword>
<evidence type="ECO:0000256" key="10">
    <source>
        <dbReference type="HAMAP-Rule" id="MF_00685"/>
    </source>
</evidence>
<evidence type="ECO:0000256" key="8">
    <source>
        <dbReference type="ARBA" id="ARBA00023056"/>
    </source>
</evidence>
<dbReference type="InterPro" id="IPR006048">
    <property type="entry name" value="A-amylase/branching_C"/>
</dbReference>
<accession>D8IV87</accession>
<dbReference type="NCBIfam" id="NF003811">
    <property type="entry name" value="PRK05402.1"/>
    <property type="match status" value="1"/>
</dbReference>
<dbReference type="InterPro" id="IPR006407">
    <property type="entry name" value="GlgB"/>
</dbReference>
<dbReference type="HAMAP" id="MF_00685">
    <property type="entry name" value="GlgB"/>
    <property type="match status" value="1"/>
</dbReference>
<dbReference type="Proteomes" id="UP000000329">
    <property type="component" value="Chromosome"/>
</dbReference>
<dbReference type="SMART" id="SM00642">
    <property type="entry name" value="Aamy"/>
    <property type="match status" value="1"/>
</dbReference>